<comment type="catalytic activity">
    <reaction evidence="1">
        <text>uridine(34) in tRNA + AH2 + O2 = 5-hydroxyuridine(34) in tRNA + A + H2O</text>
        <dbReference type="Rhea" id="RHEA:64224"/>
        <dbReference type="Rhea" id="RHEA-COMP:11727"/>
        <dbReference type="Rhea" id="RHEA-COMP:13381"/>
        <dbReference type="ChEBI" id="CHEBI:13193"/>
        <dbReference type="ChEBI" id="CHEBI:15377"/>
        <dbReference type="ChEBI" id="CHEBI:15379"/>
        <dbReference type="ChEBI" id="CHEBI:17499"/>
        <dbReference type="ChEBI" id="CHEBI:65315"/>
        <dbReference type="ChEBI" id="CHEBI:136877"/>
    </reaction>
</comment>
<dbReference type="InterPro" id="IPR036873">
    <property type="entry name" value="Rhodanese-like_dom_sf"/>
</dbReference>
<evidence type="ECO:0000256" key="2">
    <source>
        <dbReference type="SAM" id="MobiDB-lite"/>
    </source>
</evidence>
<dbReference type="Pfam" id="PF00581">
    <property type="entry name" value="Rhodanese"/>
    <property type="match status" value="1"/>
</dbReference>
<evidence type="ECO:0000313" key="5">
    <source>
        <dbReference type="Proteomes" id="UP000284395"/>
    </source>
</evidence>
<dbReference type="PROSITE" id="PS50206">
    <property type="entry name" value="RHODANESE_3"/>
    <property type="match status" value="1"/>
</dbReference>
<evidence type="ECO:0000256" key="1">
    <source>
        <dbReference type="HAMAP-Rule" id="MF_00469"/>
    </source>
</evidence>
<dbReference type="InterPro" id="IPR040503">
    <property type="entry name" value="TRHO_N"/>
</dbReference>
<dbReference type="Proteomes" id="UP000284395">
    <property type="component" value="Unassembled WGS sequence"/>
</dbReference>
<keyword evidence="4" id="KW-0808">Transferase</keyword>
<accession>A0A420EC48</accession>
<dbReference type="AlphaFoldDB" id="A0A420EC48"/>
<comment type="function">
    <text evidence="1">Catalyzes oxygen-dependent 5-hydroxyuridine (ho5U) modification at position 34 in tRNAs.</text>
</comment>
<dbReference type="NCBIfam" id="NF001136">
    <property type="entry name" value="PRK00142.1-4"/>
    <property type="match status" value="1"/>
</dbReference>
<reference evidence="4 5" key="1">
    <citation type="submission" date="2018-09" db="EMBL/GenBank/DDBJ databases">
        <title>Altererythrobacter spongiae sp. nov., isolated from a marine sponge.</title>
        <authorList>
            <person name="Zhuang L."/>
            <person name="Luo L."/>
        </authorList>
    </citation>
    <scope>NUCLEOTIDE SEQUENCE [LARGE SCALE GENOMIC DNA]</scope>
    <source>
        <strain evidence="4 5">HN-Y73</strain>
    </source>
</reference>
<dbReference type="CDD" id="cd01518">
    <property type="entry name" value="RHOD_YceA"/>
    <property type="match status" value="1"/>
</dbReference>
<keyword evidence="5" id="KW-1185">Reference proteome</keyword>
<gene>
    <name evidence="1" type="primary">trhO</name>
    <name evidence="4" type="ORF">D6851_14880</name>
</gene>
<keyword evidence="1" id="KW-0560">Oxidoreductase</keyword>
<dbReference type="Pfam" id="PF17773">
    <property type="entry name" value="UPF0176_N"/>
    <property type="match status" value="1"/>
</dbReference>
<dbReference type="GO" id="GO:0016740">
    <property type="term" value="F:transferase activity"/>
    <property type="evidence" value="ECO:0007669"/>
    <property type="project" value="UniProtKB-KW"/>
</dbReference>
<dbReference type="GO" id="GO:0016705">
    <property type="term" value="F:oxidoreductase activity, acting on paired donors, with incorporation or reduction of molecular oxygen"/>
    <property type="evidence" value="ECO:0007669"/>
    <property type="project" value="UniProtKB-UniRule"/>
</dbReference>
<feature type="compositionally biased region" description="Basic and acidic residues" evidence="2">
    <location>
        <begin position="283"/>
        <end position="301"/>
    </location>
</feature>
<evidence type="ECO:0000259" key="3">
    <source>
        <dbReference type="PROSITE" id="PS50206"/>
    </source>
</evidence>
<comment type="similarity">
    <text evidence="1">Belongs to the TrhO family.</text>
</comment>
<dbReference type="OrthoDB" id="9778326at2"/>
<sequence length="322" mass="36083">MTKANLPICVAALYQFTPFDDHAALQQPLLDACLAQGVKGTLLLAHEGINGTIAGSDAGIEATLDYIRTLPGCAAIEVKISRALEMPFYRMKVRLKKEIVTMGEPDIDPVEGVGAYVAPDEWNALIEDPDTIVIDTRNDYEVAIGTFKGAIDPKTKSFREFPEWFQQHRAEFAKDGKQPKIAMFCTGGIRCEKATAYVKAQGLDDVYHLKGGILAYLEQVPEERSTWEGDCFVFDERVSVKHGLHLGDYALCRACRMPLTREECESDLYEEGVSCPYCHEERTDEQRRRYAERQRQTELAEQRGMTHIAAAADQELSHKADD</sequence>
<name>A0A420EC48_9SPHN</name>
<protein>
    <recommendedName>
        <fullName evidence="1">tRNA uridine(34) hydroxylase</fullName>
        <ecNumber evidence="1">1.14.-.-</ecNumber>
    </recommendedName>
    <alternativeName>
        <fullName evidence="1">tRNA hydroxylation protein O</fullName>
    </alternativeName>
</protein>
<comment type="caution">
    <text evidence="4">The sequence shown here is derived from an EMBL/GenBank/DDBJ whole genome shotgun (WGS) entry which is preliminary data.</text>
</comment>
<dbReference type="PANTHER" id="PTHR43268:SF3">
    <property type="entry name" value="RHODANESE-LIKE DOMAIN-CONTAINING PROTEIN 7-RELATED"/>
    <property type="match status" value="1"/>
</dbReference>
<dbReference type="Gene3D" id="3.30.70.100">
    <property type="match status" value="1"/>
</dbReference>
<organism evidence="4 5">
    <name type="scientific">Altericroceibacterium spongiae</name>
    <dbReference type="NCBI Taxonomy" id="2320269"/>
    <lineage>
        <taxon>Bacteria</taxon>
        <taxon>Pseudomonadati</taxon>
        <taxon>Pseudomonadota</taxon>
        <taxon>Alphaproteobacteria</taxon>
        <taxon>Sphingomonadales</taxon>
        <taxon>Erythrobacteraceae</taxon>
        <taxon>Altericroceibacterium</taxon>
    </lineage>
</organism>
<dbReference type="GO" id="GO:0006400">
    <property type="term" value="P:tRNA modification"/>
    <property type="evidence" value="ECO:0007669"/>
    <property type="project" value="UniProtKB-UniRule"/>
</dbReference>
<keyword evidence="1" id="KW-0819">tRNA processing</keyword>
<dbReference type="InterPro" id="IPR001763">
    <property type="entry name" value="Rhodanese-like_dom"/>
</dbReference>
<dbReference type="EMBL" id="RAPF01000010">
    <property type="protein sequence ID" value="RKF18258.1"/>
    <property type="molecule type" value="Genomic_DNA"/>
</dbReference>
<dbReference type="HAMAP" id="MF_00469">
    <property type="entry name" value="TrhO"/>
    <property type="match status" value="1"/>
</dbReference>
<dbReference type="RefSeq" id="WP_120325701.1">
    <property type="nucleotide sequence ID" value="NZ_RAPF01000010.1"/>
</dbReference>
<evidence type="ECO:0000313" key="4">
    <source>
        <dbReference type="EMBL" id="RKF18258.1"/>
    </source>
</evidence>
<dbReference type="InterPro" id="IPR020936">
    <property type="entry name" value="TrhO"/>
</dbReference>
<proteinExistence type="inferred from homology"/>
<dbReference type="EC" id="1.14.-.-" evidence="1"/>
<dbReference type="Gene3D" id="3.40.250.10">
    <property type="entry name" value="Rhodanese-like domain"/>
    <property type="match status" value="1"/>
</dbReference>
<dbReference type="SMART" id="SM00450">
    <property type="entry name" value="RHOD"/>
    <property type="match status" value="1"/>
</dbReference>
<dbReference type="PANTHER" id="PTHR43268">
    <property type="entry name" value="THIOSULFATE SULFURTRANSFERASE/RHODANESE-LIKE DOMAIN-CONTAINING PROTEIN 2"/>
    <property type="match status" value="1"/>
</dbReference>
<dbReference type="SUPFAM" id="SSF52821">
    <property type="entry name" value="Rhodanese/Cell cycle control phosphatase"/>
    <property type="match status" value="1"/>
</dbReference>
<feature type="region of interest" description="Disordered" evidence="2">
    <location>
        <begin position="283"/>
        <end position="322"/>
    </location>
</feature>
<feature type="domain" description="Rhodanese" evidence="3">
    <location>
        <begin position="127"/>
        <end position="225"/>
    </location>
</feature>